<evidence type="ECO:0008006" key="4">
    <source>
        <dbReference type="Google" id="ProtNLM"/>
    </source>
</evidence>
<dbReference type="OrthoDB" id="1684416at2759"/>
<dbReference type="Proteomes" id="UP000612746">
    <property type="component" value="Unassembled WGS sequence"/>
</dbReference>
<feature type="compositionally biased region" description="Polar residues" evidence="1">
    <location>
        <begin position="139"/>
        <end position="148"/>
    </location>
</feature>
<feature type="region of interest" description="Disordered" evidence="1">
    <location>
        <begin position="120"/>
        <end position="148"/>
    </location>
</feature>
<evidence type="ECO:0000313" key="2">
    <source>
        <dbReference type="EMBL" id="KAG2174071.1"/>
    </source>
</evidence>
<dbReference type="AlphaFoldDB" id="A0A8H7PHH5"/>
<proteinExistence type="predicted"/>
<gene>
    <name evidence="2" type="ORF">INT44_000185</name>
</gene>
<protein>
    <recommendedName>
        <fullName evidence="4">TPX2 C-terminal domain-containing protein</fullName>
    </recommendedName>
</protein>
<feature type="region of interest" description="Disordered" evidence="1">
    <location>
        <begin position="179"/>
        <end position="254"/>
    </location>
</feature>
<sequence>MYPNSSHRHSSFDLSFEEGVSFLETERETLKEDTKAKEPHWLFDQPDPVGDEFLPNSPSRIRQQRAAIEHTPSYAQQTFTSSIASSKRQSTGYISPLLEKSAALGSPARRTLATPLKLNSNYSSKTYTPVSGLKRKRSLASSPYESTTQTNALEEIVENAISSEEPFVPLSERLRRYEEEVEEKSSTGQSPDRRSIASPLASKPSPKEQTGIVSPLRNYRSPSTRDARASVNRPSAYETNSLSKTSPYNHSDSFKKMRFDHADDAMVHQDDAQPETVLADPGESTSIENWSQSSPAHIGARQLRVIDDLPPMPDIQPRRSTMSKRSHSQVSRPQPLSRTIPQPFTFATDIRGEQHQRQFQEKLRQWKNREEEEHRFKPAGPPPSFDRPFQVKRSTKPLTDAQNMVFHSEIRSLERKMAEDERRIQRQLDKATSRKRRRVSNMADSGLPKANQRVNSPAPVHRSTRELTIPKSPNFSLSRSERKALRDGHSHLETSDIRRWSESVSGSANQRK</sequence>
<reference evidence="2" key="1">
    <citation type="submission" date="2020-12" db="EMBL/GenBank/DDBJ databases">
        <title>Metabolic potential, ecology and presence of endohyphal bacteria is reflected in genomic diversity of Mucoromycotina.</title>
        <authorList>
            <person name="Muszewska A."/>
            <person name="Okrasinska A."/>
            <person name="Steczkiewicz K."/>
            <person name="Drgas O."/>
            <person name="Orlowska M."/>
            <person name="Perlinska-Lenart U."/>
            <person name="Aleksandrzak-Piekarczyk T."/>
            <person name="Szatraj K."/>
            <person name="Zielenkiewicz U."/>
            <person name="Pilsyk S."/>
            <person name="Malc E."/>
            <person name="Mieczkowski P."/>
            <person name="Kruszewska J.S."/>
            <person name="Biernat P."/>
            <person name="Pawlowska J."/>
        </authorList>
    </citation>
    <scope>NUCLEOTIDE SEQUENCE</scope>
    <source>
        <strain evidence="2">WA0000051536</strain>
    </source>
</reference>
<feature type="compositionally biased region" description="Polar residues" evidence="1">
    <location>
        <begin position="237"/>
        <end position="251"/>
    </location>
</feature>
<feature type="compositionally biased region" description="Basic and acidic residues" evidence="1">
    <location>
        <begin position="479"/>
        <end position="501"/>
    </location>
</feature>
<feature type="compositionally biased region" description="Basic and acidic residues" evidence="1">
    <location>
        <begin position="27"/>
        <end position="41"/>
    </location>
</feature>
<keyword evidence="3" id="KW-1185">Reference proteome</keyword>
<feature type="compositionally biased region" description="Polar residues" evidence="1">
    <location>
        <begin position="502"/>
        <end position="512"/>
    </location>
</feature>
<feature type="compositionally biased region" description="Polar residues" evidence="1">
    <location>
        <begin position="120"/>
        <end position="129"/>
    </location>
</feature>
<feature type="region of interest" description="Disordered" evidence="1">
    <location>
        <begin position="27"/>
        <end position="58"/>
    </location>
</feature>
<feature type="compositionally biased region" description="Polar residues" evidence="1">
    <location>
        <begin position="283"/>
        <end position="295"/>
    </location>
</feature>
<feature type="compositionally biased region" description="Polar residues" evidence="1">
    <location>
        <begin position="328"/>
        <end position="340"/>
    </location>
</feature>
<evidence type="ECO:0000256" key="1">
    <source>
        <dbReference type="SAM" id="MobiDB-lite"/>
    </source>
</evidence>
<feature type="compositionally biased region" description="Basic and acidic residues" evidence="1">
    <location>
        <begin position="416"/>
        <end position="432"/>
    </location>
</feature>
<feature type="region of interest" description="Disordered" evidence="1">
    <location>
        <begin position="416"/>
        <end position="512"/>
    </location>
</feature>
<comment type="caution">
    <text evidence="2">The sequence shown here is derived from an EMBL/GenBank/DDBJ whole genome shotgun (WGS) entry which is preliminary data.</text>
</comment>
<organism evidence="2 3">
    <name type="scientific">Umbelopsis vinacea</name>
    <dbReference type="NCBI Taxonomy" id="44442"/>
    <lineage>
        <taxon>Eukaryota</taxon>
        <taxon>Fungi</taxon>
        <taxon>Fungi incertae sedis</taxon>
        <taxon>Mucoromycota</taxon>
        <taxon>Mucoromycotina</taxon>
        <taxon>Umbelopsidomycetes</taxon>
        <taxon>Umbelopsidales</taxon>
        <taxon>Umbelopsidaceae</taxon>
        <taxon>Umbelopsis</taxon>
    </lineage>
</organism>
<evidence type="ECO:0000313" key="3">
    <source>
        <dbReference type="Proteomes" id="UP000612746"/>
    </source>
</evidence>
<feature type="region of interest" description="Disordered" evidence="1">
    <location>
        <begin position="305"/>
        <end position="340"/>
    </location>
</feature>
<feature type="region of interest" description="Disordered" evidence="1">
    <location>
        <begin position="276"/>
        <end position="295"/>
    </location>
</feature>
<name>A0A8H7PHH5_9FUNG</name>
<feature type="region of interest" description="Disordered" evidence="1">
    <location>
        <begin position="369"/>
        <end position="389"/>
    </location>
</feature>
<accession>A0A8H7PHH5</accession>
<dbReference type="EMBL" id="JAEPRA010000017">
    <property type="protein sequence ID" value="KAG2174071.1"/>
    <property type="molecule type" value="Genomic_DNA"/>
</dbReference>